<dbReference type="PANTHER" id="PTHR14017:SF1">
    <property type="entry name" value="LD02225P"/>
    <property type="match status" value="1"/>
</dbReference>
<evidence type="ECO:0000256" key="6">
    <source>
        <dbReference type="PROSITE-ProRule" id="PRU00339"/>
    </source>
</evidence>
<reference evidence="7 8" key="1">
    <citation type="journal article" date="2018" name="Nat. Ecol. Evol.">
        <title>Shark genomes provide insights into elasmobranch evolution and the origin of vertebrates.</title>
        <authorList>
            <person name="Hara Y"/>
            <person name="Yamaguchi K"/>
            <person name="Onimaru K"/>
            <person name="Kadota M"/>
            <person name="Koyanagi M"/>
            <person name="Keeley SD"/>
            <person name="Tatsumi K"/>
            <person name="Tanaka K"/>
            <person name="Motone F"/>
            <person name="Kageyama Y"/>
            <person name="Nozu R"/>
            <person name="Adachi N"/>
            <person name="Nishimura O"/>
            <person name="Nakagawa R"/>
            <person name="Tanegashima C"/>
            <person name="Kiyatake I"/>
            <person name="Matsumoto R"/>
            <person name="Murakumo K"/>
            <person name="Nishida K"/>
            <person name="Terakita A"/>
            <person name="Kuratani S"/>
            <person name="Sato K"/>
            <person name="Hyodo S Kuraku.S."/>
        </authorList>
    </citation>
    <scope>NUCLEOTIDE SEQUENCE [LARGE SCALE GENOMIC DNA]</scope>
</reference>
<dbReference type="GO" id="GO:0031490">
    <property type="term" value="F:chromatin DNA binding"/>
    <property type="evidence" value="ECO:0007669"/>
    <property type="project" value="TreeGrafter"/>
</dbReference>
<dbReference type="OrthoDB" id="418911at2759"/>
<comment type="caution">
    <text evidence="7">The sequence shown here is derived from an EMBL/GenBank/DDBJ whole genome shotgun (WGS) entry which is preliminary data.</text>
</comment>
<dbReference type="EC" id="1.14.11.68" evidence="4"/>
<evidence type="ECO:0000256" key="1">
    <source>
        <dbReference type="ARBA" id="ARBA00004123"/>
    </source>
</evidence>
<dbReference type="GO" id="GO:0010468">
    <property type="term" value="P:regulation of gene expression"/>
    <property type="evidence" value="ECO:0007669"/>
    <property type="project" value="TreeGrafter"/>
</dbReference>
<accession>A0A401NNT0</accession>
<evidence type="ECO:0000256" key="3">
    <source>
        <dbReference type="ARBA" id="ARBA00034483"/>
    </source>
</evidence>
<dbReference type="GO" id="GO:0044666">
    <property type="term" value="C:MLL3/4 complex"/>
    <property type="evidence" value="ECO:0007669"/>
    <property type="project" value="TreeGrafter"/>
</dbReference>
<dbReference type="OMA" id="AYQKFHN"/>
<proteinExistence type="inferred from homology"/>
<evidence type="ECO:0000256" key="5">
    <source>
        <dbReference type="ARBA" id="ARBA00048695"/>
    </source>
</evidence>
<evidence type="ECO:0000313" key="7">
    <source>
        <dbReference type="EMBL" id="GCB62504.1"/>
    </source>
</evidence>
<evidence type="ECO:0000256" key="4">
    <source>
        <dbReference type="ARBA" id="ARBA00034525"/>
    </source>
</evidence>
<dbReference type="SUPFAM" id="SSF48452">
    <property type="entry name" value="TPR-like"/>
    <property type="match status" value="1"/>
</dbReference>
<gene>
    <name evidence="7" type="ORF">scyTo_0011475</name>
</gene>
<dbReference type="PANTHER" id="PTHR14017">
    <property type="entry name" value="LYSINE-SPECIFIC DEMETHYLASE"/>
    <property type="match status" value="1"/>
</dbReference>
<dbReference type="InterPro" id="IPR011990">
    <property type="entry name" value="TPR-like_helical_dom_sf"/>
</dbReference>
<comment type="catalytic activity">
    <reaction evidence="5">
        <text>N(6),N(6),N(6)-trimethyl-L-lysyl(27)-[histone H3] + 2 2-oxoglutarate + 2 O2 = N(6)-methyl-L-lysyl(27)-[histone H3] + 2 formaldehyde + 2 succinate + 2 CO2</text>
        <dbReference type="Rhea" id="RHEA:60224"/>
        <dbReference type="Rhea" id="RHEA-COMP:15535"/>
        <dbReference type="Rhea" id="RHEA-COMP:15544"/>
        <dbReference type="ChEBI" id="CHEBI:15379"/>
        <dbReference type="ChEBI" id="CHEBI:16526"/>
        <dbReference type="ChEBI" id="CHEBI:16810"/>
        <dbReference type="ChEBI" id="CHEBI:16842"/>
        <dbReference type="ChEBI" id="CHEBI:30031"/>
        <dbReference type="ChEBI" id="CHEBI:61929"/>
        <dbReference type="ChEBI" id="CHEBI:61961"/>
        <dbReference type="EC" id="1.14.11.68"/>
    </reaction>
</comment>
<sequence>MAAGKPSEIEDDFPTLTPQERDSIATLDSRLFGFLKVHEDGARTKALLIKAIHCFESVIKKCEGKVDPDLFCQLGHFNLLLEDYPKALSAYQRYYSLQSDYWKNAAFLYGLGLVYFHYNAFQWQWGRR</sequence>
<dbReference type="AlphaFoldDB" id="A0A401NNT0"/>
<keyword evidence="6" id="KW-0802">TPR repeat</keyword>
<dbReference type="GO" id="GO:0000978">
    <property type="term" value="F:RNA polymerase II cis-regulatory region sequence-specific DNA binding"/>
    <property type="evidence" value="ECO:0007669"/>
    <property type="project" value="TreeGrafter"/>
</dbReference>
<dbReference type="PROSITE" id="PS50005">
    <property type="entry name" value="TPR"/>
    <property type="match status" value="1"/>
</dbReference>
<feature type="repeat" description="TPR" evidence="6">
    <location>
        <begin position="68"/>
        <end position="101"/>
    </location>
</feature>
<organism evidence="7 8">
    <name type="scientific">Scyliorhinus torazame</name>
    <name type="common">Cloudy catshark</name>
    <name type="synonym">Catulus torazame</name>
    <dbReference type="NCBI Taxonomy" id="75743"/>
    <lineage>
        <taxon>Eukaryota</taxon>
        <taxon>Metazoa</taxon>
        <taxon>Chordata</taxon>
        <taxon>Craniata</taxon>
        <taxon>Vertebrata</taxon>
        <taxon>Chondrichthyes</taxon>
        <taxon>Elasmobranchii</taxon>
        <taxon>Galeomorphii</taxon>
        <taxon>Galeoidea</taxon>
        <taxon>Carcharhiniformes</taxon>
        <taxon>Scyliorhinidae</taxon>
        <taxon>Scyliorhinus</taxon>
    </lineage>
</organism>
<dbReference type="EMBL" id="BFAA01005229">
    <property type="protein sequence ID" value="GCB62504.1"/>
    <property type="molecule type" value="Genomic_DNA"/>
</dbReference>
<comment type="subcellular location">
    <subcellularLocation>
        <location evidence="1">Nucleus</location>
    </subcellularLocation>
</comment>
<comment type="similarity">
    <text evidence="3">Belongs to the UTX family.</text>
</comment>
<evidence type="ECO:0000256" key="2">
    <source>
        <dbReference type="ARBA" id="ARBA00023242"/>
    </source>
</evidence>
<keyword evidence="2" id="KW-0539">Nucleus</keyword>
<dbReference type="STRING" id="75743.A0A401NNT0"/>
<dbReference type="InterPro" id="IPR019734">
    <property type="entry name" value="TPR_rpt"/>
</dbReference>
<evidence type="ECO:0000313" key="8">
    <source>
        <dbReference type="Proteomes" id="UP000288216"/>
    </source>
</evidence>
<protein>
    <recommendedName>
        <fullName evidence="4">[histone H3]-trimethyl-L-lysine(27) demethylase</fullName>
        <ecNumber evidence="4">1.14.11.68</ecNumber>
    </recommendedName>
</protein>
<keyword evidence="8" id="KW-1185">Reference proteome</keyword>
<name>A0A401NNT0_SCYTO</name>
<dbReference type="InterPro" id="IPR051630">
    <property type="entry name" value="Corepressor-Demethylase"/>
</dbReference>
<dbReference type="GO" id="GO:0071558">
    <property type="term" value="F:histone H3K27me2/H3K27me3 demethylase activity"/>
    <property type="evidence" value="ECO:0007669"/>
    <property type="project" value="UniProtKB-EC"/>
</dbReference>
<dbReference type="Gene3D" id="1.25.40.10">
    <property type="entry name" value="Tetratricopeptide repeat domain"/>
    <property type="match status" value="1"/>
</dbReference>
<dbReference type="GO" id="GO:0007507">
    <property type="term" value="P:heart development"/>
    <property type="evidence" value="ECO:0007669"/>
    <property type="project" value="TreeGrafter"/>
</dbReference>
<dbReference type="Proteomes" id="UP000288216">
    <property type="component" value="Unassembled WGS sequence"/>
</dbReference>